<dbReference type="InterPro" id="IPR002781">
    <property type="entry name" value="TM_pro_TauE-like"/>
</dbReference>
<keyword evidence="5 6" id="KW-0472">Membrane</keyword>
<sequence length="489" mass="52883">MAMIARPVSFFYVFISFFISCWARQVSGSAWNASRSTGIVHSDQYMYLWHVSADEEALGTWRIIAGLLCGAVATALSSAGGIGGGGLYVPIFNLVLGFSSKTSAALSSCMIVGGTIVNVIWYSFQREETGIRPLVDHDVALLCLPNILLGISAGVMGNVASPSWLVTALLIVVLFFMTFRSCRNAFRRWNKESSCTVPSQHLISKLNVNGDVVTDSPVDHEDDLVTPLNGIKYSFPDVIKPCTSAKDLEISLLEPQVNPEPLFPWLKVGMLCGTWIAFLAVQLVRGSSDGQNFLGIETCGMTYWIVTGMQLPLAVVVTAVILLQQLKKNKKERETSIAEEAGSLMETDSMILLPVYALVAGFLGGMLGLGGGMIISPLLLEMGLHPQVTAATCSYMVFFSASLSVIQFWLLGQIRSVYALVSASLALVFSVIGLSVIQTVISKYGRCSLIVFSVSTVMGISAVLMAFFGTWDVIVQIEEHAYMGFHSPC</sequence>
<gene>
    <name evidence="8" type="ORF">KP509_17G061700</name>
</gene>
<feature type="transmembrane region" description="Helical" evidence="6">
    <location>
        <begin position="262"/>
        <end position="281"/>
    </location>
</feature>
<dbReference type="AlphaFoldDB" id="A0A8T2SYT6"/>
<dbReference type="PANTHER" id="PTHR14255">
    <property type="entry name" value="CEREBLON"/>
    <property type="match status" value="1"/>
</dbReference>
<keyword evidence="7" id="KW-0732">Signal</keyword>
<keyword evidence="3 6" id="KW-0812">Transmembrane</keyword>
<dbReference type="OrthoDB" id="434519at2759"/>
<dbReference type="PROSITE" id="PS51257">
    <property type="entry name" value="PROKAR_LIPOPROTEIN"/>
    <property type="match status" value="1"/>
</dbReference>
<evidence type="ECO:0000313" key="8">
    <source>
        <dbReference type="EMBL" id="KAH7373545.1"/>
    </source>
</evidence>
<name>A0A8T2SYT6_CERRI</name>
<dbReference type="GO" id="GO:0031464">
    <property type="term" value="C:Cul4A-RING E3 ubiquitin ligase complex"/>
    <property type="evidence" value="ECO:0007669"/>
    <property type="project" value="TreeGrafter"/>
</dbReference>
<feature type="transmembrane region" description="Helical" evidence="6">
    <location>
        <begin position="351"/>
        <end position="376"/>
    </location>
</feature>
<evidence type="ECO:0000256" key="2">
    <source>
        <dbReference type="ARBA" id="ARBA00009142"/>
    </source>
</evidence>
<dbReference type="GO" id="GO:0016567">
    <property type="term" value="P:protein ubiquitination"/>
    <property type="evidence" value="ECO:0007669"/>
    <property type="project" value="TreeGrafter"/>
</dbReference>
<proteinExistence type="inferred from homology"/>
<dbReference type="EMBL" id="CM035422">
    <property type="protein sequence ID" value="KAH7373545.1"/>
    <property type="molecule type" value="Genomic_DNA"/>
</dbReference>
<evidence type="ECO:0000256" key="5">
    <source>
        <dbReference type="ARBA" id="ARBA00023136"/>
    </source>
</evidence>
<comment type="caution">
    <text evidence="8">The sequence shown here is derived from an EMBL/GenBank/DDBJ whole genome shotgun (WGS) entry which is preliminary data.</text>
</comment>
<evidence type="ECO:0000256" key="4">
    <source>
        <dbReference type="ARBA" id="ARBA00022989"/>
    </source>
</evidence>
<evidence type="ECO:0000256" key="3">
    <source>
        <dbReference type="ARBA" id="ARBA00022692"/>
    </source>
</evidence>
<dbReference type="Proteomes" id="UP000825935">
    <property type="component" value="Chromosome 17"/>
</dbReference>
<dbReference type="PANTHER" id="PTHR14255:SF3">
    <property type="entry name" value="SULFITE EXPORTER TAUE_SAFE FAMILY PROTEIN 5-RELATED"/>
    <property type="match status" value="1"/>
</dbReference>
<evidence type="ECO:0000256" key="6">
    <source>
        <dbReference type="SAM" id="Phobius"/>
    </source>
</evidence>
<evidence type="ECO:0000313" key="9">
    <source>
        <dbReference type="Proteomes" id="UP000825935"/>
    </source>
</evidence>
<dbReference type="OMA" id="MGFKQPC"/>
<feature type="transmembrane region" description="Helical" evidence="6">
    <location>
        <begin position="104"/>
        <end position="124"/>
    </location>
</feature>
<dbReference type="GO" id="GO:0016020">
    <property type="term" value="C:membrane"/>
    <property type="evidence" value="ECO:0007669"/>
    <property type="project" value="UniProtKB-SubCell"/>
</dbReference>
<evidence type="ECO:0000256" key="7">
    <source>
        <dbReference type="SAM" id="SignalP"/>
    </source>
</evidence>
<feature type="transmembrane region" description="Helical" evidence="6">
    <location>
        <begin position="449"/>
        <end position="474"/>
    </location>
</feature>
<protein>
    <recommendedName>
        <fullName evidence="10">Sulfite exporter TauE/SafE family protein</fullName>
    </recommendedName>
</protein>
<feature type="transmembrane region" description="Helical" evidence="6">
    <location>
        <begin position="63"/>
        <end position="92"/>
    </location>
</feature>
<feature type="chain" id="PRO_5035881649" description="Sulfite exporter TauE/SafE family protein" evidence="7">
    <location>
        <begin position="24"/>
        <end position="489"/>
    </location>
</feature>
<keyword evidence="4 6" id="KW-1133">Transmembrane helix</keyword>
<feature type="transmembrane region" description="Helical" evidence="6">
    <location>
        <begin position="164"/>
        <end position="182"/>
    </location>
</feature>
<feature type="signal peptide" evidence="7">
    <location>
        <begin position="1"/>
        <end position="23"/>
    </location>
</feature>
<keyword evidence="9" id="KW-1185">Reference proteome</keyword>
<evidence type="ECO:0008006" key="10">
    <source>
        <dbReference type="Google" id="ProtNLM"/>
    </source>
</evidence>
<organism evidence="8 9">
    <name type="scientific">Ceratopteris richardii</name>
    <name type="common">Triangle waterfern</name>
    <dbReference type="NCBI Taxonomy" id="49495"/>
    <lineage>
        <taxon>Eukaryota</taxon>
        <taxon>Viridiplantae</taxon>
        <taxon>Streptophyta</taxon>
        <taxon>Embryophyta</taxon>
        <taxon>Tracheophyta</taxon>
        <taxon>Polypodiopsida</taxon>
        <taxon>Polypodiidae</taxon>
        <taxon>Polypodiales</taxon>
        <taxon>Pteridineae</taxon>
        <taxon>Pteridaceae</taxon>
        <taxon>Parkerioideae</taxon>
        <taxon>Ceratopteris</taxon>
    </lineage>
</organism>
<comment type="subcellular location">
    <subcellularLocation>
        <location evidence="1">Membrane</location>
        <topology evidence="1">Multi-pass membrane protein</topology>
    </subcellularLocation>
</comment>
<feature type="transmembrane region" description="Helical" evidence="6">
    <location>
        <begin position="301"/>
        <end position="323"/>
    </location>
</feature>
<reference evidence="8" key="1">
    <citation type="submission" date="2021-08" db="EMBL/GenBank/DDBJ databases">
        <title>WGS assembly of Ceratopteris richardii.</title>
        <authorList>
            <person name="Marchant D.B."/>
            <person name="Chen G."/>
            <person name="Jenkins J."/>
            <person name="Shu S."/>
            <person name="Leebens-Mack J."/>
            <person name="Grimwood J."/>
            <person name="Schmutz J."/>
            <person name="Soltis P."/>
            <person name="Soltis D."/>
            <person name="Chen Z.-H."/>
        </authorList>
    </citation>
    <scope>NUCLEOTIDE SEQUENCE</scope>
    <source>
        <strain evidence="8">Whitten #5841</strain>
        <tissue evidence="8">Leaf</tissue>
    </source>
</reference>
<dbReference type="Pfam" id="PF01925">
    <property type="entry name" value="TauE"/>
    <property type="match status" value="2"/>
</dbReference>
<comment type="similarity">
    <text evidence="2">Belongs to the 4-toluene sulfonate uptake permease (TSUP) (TC 2.A.102) family.</text>
</comment>
<accession>A0A8T2SYT6</accession>
<feature type="transmembrane region" description="Helical" evidence="6">
    <location>
        <begin position="388"/>
        <end position="410"/>
    </location>
</feature>
<evidence type="ECO:0000256" key="1">
    <source>
        <dbReference type="ARBA" id="ARBA00004141"/>
    </source>
</evidence>
<feature type="transmembrane region" description="Helical" evidence="6">
    <location>
        <begin position="417"/>
        <end position="437"/>
    </location>
</feature>